<gene>
    <name evidence="1" type="ORF">ACFO3E_16395</name>
</gene>
<reference evidence="2" key="1">
    <citation type="journal article" date="2019" name="Int. J. Syst. Evol. Microbiol.">
        <title>The Global Catalogue of Microorganisms (GCM) 10K type strain sequencing project: providing services to taxonomists for standard genome sequencing and annotation.</title>
        <authorList>
            <consortium name="The Broad Institute Genomics Platform"/>
            <consortium name="The Broad Institute Genome Sequencing Center for Infectious Disease"/>
            <person name="Wu L."/>
            <person name="Ma J."/>
        </authorList>
    </citation>
    <scope>NUCLEOTIDE SEQUENCE [LARGE SCALE GENOMIC DNA]</scope>
    <source>
        <strain evidence="2">NBRC 103632</strain>
    </source>
</reference>
<dbReference type="EMBL" id="JBHSFZ010000058">
    <property type="protein sequence ID" value="MFC4595741.1"/>
    <property type="molecule type" value="Genomic_DNA"/>
</dbReference>
<dbReference type="RefSeq" id="WP_380806307.1">
    <property type="nucleotide sequence ID" value="NZ_JBHSFZ010000058.1"/>
</dbReference>
<comment type="caution">
    <text evidence="1">The sequence shown here is derived from an EMBL/GenBank/DDBJ whole genome shotgun (WGS) entry which is preliminary data.</text>
</comment>
<dbReference type="Proteomes" id="UP001595957">
    <property type="component" value="Unassembled WGS sequence"/>
</dbReference>
<evidence type="ECO:0000313" key="2">
    <source>
        <dbReference type="Proteomes" id="UP001595957"/>
    </source>
</evidence>
<accession>A0ABV9F4Q5</accession>
<proteinExistence type="predicted"/>
<name>A0ABV9F4Q5_9SPHN</name>
<protein>
    <submittedName>
        <fullName evidence="1">Uncharacterized protein</fullName>
    </submittedName>
</protein>
<evidence type="ECO:0000313" key="1">
    <source>
        <dbReference type="EMBL" id="MFC4595741.1"/>
    </source>
</evidence>
<sequence length="99" mass="10826">MEAPTYIASTAYERPAIHDYSYGTKSVSILELMNASAAWAIVLKHLPFMPMFVQSEDIKPALGNMSLEDLAVFTTMLKPMLPALDKELATLPRVPGKGA</sequence>
<keyword evidence="2" id="KW-1185">Reference proteome</keyword>
<organism evidence="1 2">
    <name type="scientific">Sphingobium tyrosinilyticum</name>
    <dbReference type="NCBI Taxonomy" id="2715436"/>
    <lineage>
        <taxon>Bacteria</taxon>
        <taxon>Pseudomonadati</taxon>
        <taxon>Pseudomonadota</taxon>
        <taxon>Alphaproteobacteria</taxon>
        <taxon>Sphingomonadales</taxon>
        <taxon>Sphingomonadaceae</taxon>
        <taxon>Sphingobium</taxon>
    </lineage>
</organism>